<evidence type="ECO:0008006" key="3">
    <source>
        <dbReference type="Google" id="ProtNLM"/>
    </source>
</evidence>
<dbReference type="AlphaFoldDB" id="A0A023CUS9"/>
<proteinExistence type="predicted"/>
<dbReference type="Proteomes" id="UP000050961">
    <property type="component" value="Unassembled WGS sequence"/>
</dbReference>
<keyword evidence="2" id="KW-1185">Reference proteome</keyword>
<dbReference type="OrthoDB" id="2296908at2"/>
<dbReference type="PATRIC" id="fig|1423806.3.peg.1788"/>
<gene>
    <name evidence="1" type="ORF">FD15_GL001757</name>
</gene>
<dbReference type="RefSeq" id="WP_034986581.1">
    <property type="nucleotide sequence ID" value="NZ_AYZF01000017.1"/>
</dbReference>
<evidence type="ECO:0000313" key="1">
    <source>
        <dbReference type="EMBL" id="KRN05212.1"/>
    </source>
</evidence>
<name>A0A023CUS9_9LACO</name>
<dbReference type="STRING" id="1423806.FD15_GL001757"/>
<sequence>MLELKKTTFQQLTQTLQSQFATAEPKKDSFLQQMPKFQLNFFINQAIQKHSLIKLCLLDTHKNEFFATGYINRSKDKKNYFKLDTLTTNISFLVNLEQIKYLSLA</sequence>
<evidence type="ECO:0000313" key="2">
    <source>
        <dbReference type="Proteomes" id="UP000050961"/>
    </source>
</evidence>
<accession>A0A023CUS9</accession>
<organism evidence="1 2">
    <name type="scientific">Liquorilactobacillus sucicola DSM 21376 = JCM 15457</name>
    <dbReference type="NCBI Taxonomy" id="1423806"/>
    <lineage>
        <taxon>Bacteria</taxon>
        <taxon>Bacillati</taxon>
        <taxon>Bacillota</taxon>
        <taxon>Bacilli</taxon>
        <taxon>Lactobacillales</taxon>
        <taxon>Lactobacillaceae</taxon>
        <taxon>Liquorilactobacillus</taxon>
    </lineage>
</organism>
<comment type="caution">
    <text evidence="1">The sequence shown here is derived from an EMBL/GenBank/DDBJ whole genome shotgun (WGS) entry which is preliminary data.</text>
</comment>
<protein>
    <recommendedName>
        <fullName evidence="3">YolD-like protein</fullName>
    </recommendedName>
</protein>
<dbReference type="EMBL" id="AYZF01000017">
    <property type="protein sequence ID" value="KRN05212.1"/>
    <property type="molecule type" value="Genomic_DNA"/>
</dbReference>
<reference evidence="1 2" key="1">
    <citation type="journal article" date="2015" name="Genome Announc.">
        <title>Expanding the biotechnology potential of lactobacilli through comparative genomics of 213 strains and associated genera.</title>
        <authorList>
            <person name="Sun Z."/>
            <person name="Harris H.M."/>
            <person name="McCann A."/>
            <person name="Guo C."/>
            <person name="Argimon S."/>
            <person name="Zhang W."/>
            <person name="Yang X."/>
            <person name="Jeffery I.B."/>
            <person name="Cooney J.C."/>
            <person name="Kagawa T.F."/>
            <person name="Liu W."/>
            <person name="Song Y."/>
            <person name="Salvetti E."/>
            <person name="Wrobel A."/>
            <person name="Rasinkangas P."/>
            <person name="Parkhill J."/>
            <person name="Rea M.C."/>
            <person name="O'Sullivan O."/>
            <person name="Ritari J."/>
            <person name="Douillard F.P."/>
            <person name="Paul Ross R."/>
            <person name="Yang R."/>
            <person name="Briner A.E."/>
            <person name="Felis G.E."/>
            <person name="de Vos W.M."/>
            <person name="Barrangou R."/>
            <person name="Klaenhammer T.R."/>
            <person name="Caufield P.W."/>
            <person name="Cui Y."/>
            <person name="Zhang H."/>
            <person name="O'Toole P.W."/>
        </authorList>
    </citation>
    <scope>NUCLEOTIDE SEQUENCE [LARGE SCALE GENOMIC DNA]</scope>
    <source>
        <strain evidence="1 2">DSM 21376</strain>
    </source>
</reference>